<comment type="caution">
    <text evidence="11">The sequence shown here is derived from an EMBL/GenBank/DDBJ whole genome shotgun (WGS) entry which is preliminary data.</text>
</comment>
<dbReference type="CDD" id="cd16987">
    <property type="entry name" value="ANTH_N_AP180_plant"/>
    <property type="match status" value="1"/>
</dbReference>
<keyword evidence="5" id="KW-0333">Golgi apparatus</keyword>
<dbReference type="Proteomes" id="UP001279734">
    <property type="component" value="Unassembled WGS sequence"/>
</dbReference>
<dbReference type="GO" id="GO:0005545">
    <property type="term" value="F:1-phosphatidylinositol binding"/>
    <property type="evidence" value="ECO:0007669"/>
    <property type="project" value="InterPro"/>
</dbReference>
<dbReference type="InterPro" id="IPR008942">
    <property type="entry name" value="ENTH_VHS"/>
</dbReference>
<dbReference type="GO" id="GO:0072583">
    <property type="term" value="P:clathrin-dependent endocytosis"/>
    <property type="evidence" value="ECO:0007669"/>
    <property type="project" value="InterPro"/>
</dbReference>
<dbReference type="GO" id="GO:0005794">
    <property type="term" value="C:Golgi apparatus"/>
    <property type="evidence" value="ECO:0007669"/>
    <property type="project" value="UniProtKB-SubCell"/>
</dbReference>
<dbReference type="InterPro" id="IPR045192">
    <property type="entry name" value="AP180-like"/>
</dbReference>
<organism evidence="11 12">
    <name type="scientific">Nepenthes gracilis</name>
    <name type="common">Slender pitcher plant</name>
    <dbReference type="NCBI Taxonomy" id="150966"/>
    <lineage>
        <taxon>Eukaryota</taxon>
        <taxon>Viridiplantae</taxon>
        <taxon>Streptophyta</taxon>
        <taxon>Embryophyta</taxon>
        <taxon>Tracheophyta</taxon>
        <taxon>Spermatophyta</taxon>
        <taxon>Magnoliopsida</taxon>
        <taxon>eudicotyledons</taxon>
        <taxon>Gunneridae</taxon>
        <taxon>Pentapetalae</taxon>
        <taxon>Caryophyllales</taxon>
        <taxon>Nepenthaceae</taxon>
        <taxon>Nepenthes</taxon>
    </lineage>
</organism>
<dbReference type="AlphaFoldDB" id="A0AAD3RWK3"/>
<evidence type="ECO:0000256" key="7">
    <source>
        <dbReference type="ARBA" id="ARBA00023176"/>
    </source>
</evidence>
<name>A0AAD3RWK3_NEPGR</name>
<reference evidence="11" key="1">
    <citation type="submission" date="2023-05" db="EMBL/GenBank/DDBJ databases">
        <title>Nepenthes gracilis genome sequencing.</title>
        <authorList>
            <person name="Fukushima K."/>
        </authorList>
    </citation>
    <scope>NUCLEOTIDE SEQUENCE</scope>
    <source>
        <strain evidence="11">SING2019-196</strain>
    </source>
</reference>
<dbReference type="GO" id="GO:0006900">
    <property type="term" value="P:vesicle budding from membrane"/>
    <property type="evidence" value="ECO:0007669"/>
    <property type="project" value="TreeGrafter"/>
</dbReference>
<feature type="region of interest" description="Disordered" evidence="9">
    <location>
        <begin position="335"/>
        <end position="369"/>
    </location>
</feature>
<feature type="region of interest" description="Disordered" evidence="9">
    <location>
        <begin position="738"/>
        <end position="762"/>
    </location>
</feature>
<dbReference type="GO" id="GO:0000149">
    <property type="term" value="F:SNARE binding"/>
    <property type="evidence" value="ECO:0007669"/>
    <property type="project" value="TreeGrafter"/>
</dbReference>
<keyword evidence="4" id="KW-0254">Endocytosis</keyword>
<dbReference type="EMBL" id="BSYO01000001">
    <property type="protein sequence ID" value="GMG98715.1"/>
    <property type="molecule type" value="Genomic_DNA"/>
</dbReference>
<dbReference type="Pfam" id="PF07651">
    <property type="entry name" value="ANTH"/>
    <property type="match status" value="1"/>
</dbReference>
<feature type="compositionally biased region" description="Polar residues" evidence="9">
    <location>
        <begin position="753"/>
        <end position="762"/>
    </location>
</feature>
<evidence type="ECO:0000313" key="12">
    <source>
        <dbReference type="Proteomes" id="UP001279734"/>
    </source>
</evidence>
<feature type="compositionally biased region" description="Low complexity" evidence="9">
    <location>
        <begin position="335"/>
        <end position="347"/>
    </location>
</feature>
<dbReference type="InterPro" id="IPR048050">
    <property type="entry name" value="ANTH_N_plant"/>
</dbReference>
<gene>
    <name evidence="11" type="ORF">Nepgr_000555</name>
</gene>
<keyword evidence="8" id="KW-0968">Cytoplasmic vesicle</keyword>
<evidence type="ECO:0000256" key="6">
    <source>
        <dbReference type="ARBA" id="ARBA00023136"/>
    </source>
</evidence>
<evidence type="ECO:0000256" key="9">
    <source>
        <dbReference type="SAM" id="MobiDB-lite"/>
    </source>
</evidence>
<dbReference type="Gene3D" id="1.20.58.150">
    <property type="entry name" value="ANTH domain"/>
    <property type="match status" value="1"/>
</dbReference>
<proteinExistence type="predicted"/>
<evidence type="ECO:0000259" key="10">
    <source>
        <dbReference type="PROSITE" id="PS50942"/>
    </source>
</evidence>
<dbReference type="GO" id="GO:0032050">
    <property type="term" value="F:clathrin heavy chain binding"/>
    <property type="evidence" value="ECO:0007669"/>
    <property type="project" value="TreeGrafter"/>
</dbReference>
<keyword evidence="12" id="KW-1185">Reference proteome</keyword>
<keyword evidence="6" id="KW-0472">Membrane</keyword>
<keyword evidence="7" id="KW-0168">Coated pit</keyword>
<protein>
    <recommendedName>
        <fullName evidence="10">ENTH domain-containing protein</fullName>
    </recommendedName>
</protein>
<feature type="compositionally biased region" description="Basic and acidic residues" evidence="9">
    <location>
        <begin position="349"/>
        <end position="362"/>
    </location>
</feature>
<feature type="region of interest" description="Disordered" evidence="9">
    <location>
        <begin position="412"/>
        <end position="432"/>
    </location>
</feature>
<accession>A0AAD3RWK3</accession>
<dbReference type="InterPro" id="IPR011417">
    <property type="entry name" value="ANTH_dom"/>
</dbReference>
<evidence type="ECO:0000256" key="1">
    <source>
        <dbReference type="ARBA" id="ARBA00004132"/>
    </source>
</evidence>
<dbReference type="SUPFAM" id="SSF89009">
    <property type="entry name" value="GAT-like domain"/>
    <property type="match status" value="1"/>
</dbReference>
<dbReference type="InterPro" id="IPR013809">
    <property type="entry name" value="ENTH"/>
</dbReference>
<dbReference type="SMART" id="SM00273">
    <property type="entry name" value="ENTH"/>
    <property type="match status" value="1"/>
</dbReference>
<evidence type="ECO:0000256" key="8">
    <source>
        <dbReference type="ARBA" id="ARBA00023329"/>
    </source>
</evidence>
<dbReference type="GO" id="GO:0005546">
    <property type="term" value="F:phosphatidylinositol-4,5-bisphosphate binding"/>
    <property type="evidence" value="ECO:0007669"/>
    <property type="project" value="TreeGrafter"/>
</dbReference>
<dbReference type="PANTHER" id="PTHR22951">
    <property type="entry name" value="CLATHRIN ASSEMBLY PROTEIN"/>
    <property type="match status" value="1"/>
</dbReference>
<dbReference type="FunFam" id="1.25.40.90:FF:000019">
    <property type="entry name" value="Clathrin coat assembly protein"/>
    <property type="match status" value="1"/>
</dbReference>
<dbReference type="SUPFAM" id="SSF48464">
    <property type="entry name" value="ENTH/VHS domain"/>
    <property type="match status" value="1"/>
</dbReference>
<evidence type="ECO:0000313" key="11">
    <source>
        <dbReference type="EMBL" id="GMG98715.1"/>
    </source>
</evidence>
<feature type="domain" description="ENTH" evidence="10">
    <location>
        <begin position="24"/>
        <end position="161"/>
    </location>
</feature>
<evidence type="ECO:0000256" key="4">
    <source>
        <dbReference type="ARBA" id="ARBA00022583"/>
    </source>
</evidence>
<dbReference type="PROSITE" id="PS50942">
    <property type="entry name" value="ENTH"/>
    <property type="match status" value="1"/>
</dbReference>
<dbReference type="Gene3D" id="1.25.40.90">
    <property type="match status" value="1"/>
</dbReference>
<dbReference type="GO" id="GO:0005905">
    <property type="term" value="C:clathrin-coated pit"/>
    <property type="evidence" value="ECO:0007669"/>
    <property type="project" value="UniProtKB-SubCell"/>
</dbReference>
<dbReference type="FunFam" id="1.20.58.150:FF:000005">
    <property type="entry name" value="putative clathrin assembly protein At2g25430"/>
    <property type="match status" value="1"/>
</dbReference>
<dbReference type="InterPro" id="IPR014712">
    <property type="entry name" value="ANTH_dom_sf"/>
</dbReference>
<dbReference type="GO" id="GO:0048268">
    <property type="term" value="P:clathrin coat assembly"/>
    <property type="evidence" value="ECO:0007669"/>
    <property type="project" value="InterPro"/>
</dbReference>
<comment type="subcellular location">
    <subcellularLocation>
        <location evidence="1">Cytoplasmic vesicle</location>
        <location evidence="1">Clathrin-coated vesicle</location>
    </subcellularLocation>
    <subcellularLocation>
        <location evidence="2">Golgi apparatus</location>
    </subcellularLocation>
    <subcellularLocation>
        <location evidence="3">Membrane</location>
        <location evidence="3">Clathrin-coated pit</location>
    </subcellularLocation>
</comment>
<evidence type="ECO:0000256" key="2">
    <source>
        <dbReference type="ARBA" id="ARBA00004555"/>
    </source>
</evidence>
<dbReference type="PANTHER" id="PTHR22951:SF75">
    <property type="entry name" value="CLATHRIN COAT ASSEMBLY PROTEIN AP180"/>
    <property type="match status" value="1"/>
</dbReference>
<dbReference type="GO" id="GO:0030136">
    <property type="term" value="C:clathrin-coated vesicle"/>
    <property type="evidence" value="ECO:0007669"/>
    <property type="project" value="UniProtKB-SubCell"/>
</dbReference>
<evidence type="ECO:0000256" key="3">
    <source>
        <dbReference type="ARBA" id="ARBA00004600"/>
    </source>
</evidence>
<evidence type="ECO:0000256" key="5">
    <source>
        <dbReference type="ARBA" id="ARBA00023034"/>
    </source>
</evidence>
<sequence>MPSKLRQAIEAVKDQTSISIARVKISKESSNLEVAILRATTHDEGPIDERYVTEVLQHVSANKSYAAACARAIGRRIGRTRKWVVAVKSLMLVLRLFQDGDPHFPTELLHAMQRGYKILNLSSFRDDSSTSCPWDFTAFVRTFALYLDERLDCFVTGKLQRRMDYRERPPESSAMSQRMRTSEPIRDMKPVMLLDKISYWQRLLDRAIAMRPTGAARTNSLAQSCLYAVVQESFHIYRDISNGLALILDNFFHLQYHSCVIAVQTCVKASKQFEELCSFYDLCKGVGVGRTSEYPSVQKVSEELVEALQEFTKDQSSFSSNGRALGARLLLPASRRSRNGGSSSGRGEPLSDRIDQKPEHGSLRTSLDDLISADAETTPVISFDRERYSDAVDKHSQMEDFFSTNDDVSALSDLTDGRNNSVLDPSSLDEQDEKQCVKAAAERPKDLDLKDGSTEGWELVLLATVTQSSQAKNNSNVNGCQAEFLNGFSAESSLPRHRNNPFLQDAADLPTENHDLFTAYAQNMVGTKSSAGVNDVTAANGTGQAGVPMDLFAGVGNSNAISANGGATALQPDFGNANGQASYPANFNNCSGVTKSNNLADFSAGLGNAQWLRSFPANYFGDNFDNRNGNGNFSARFSADFGYANGATCFPANYANGSTSFRADFDGNNGSGIAITEPTFHAGFDTASTASAIVPFGFAFNHAFSSSVPTCRTAPTFRAANPEVYETSLQNEYDPFGPFSSNTQMVSEPAEQRSLQQQQRLW</sequence>